<dbReference type="InterPro" id="IPR036224">
    <property type="entry name" value="GINS_bundle-like_dom_sf"/>
</dbReference>
<dbReference type="GO" id="GO:0000811">
    <property type="term" value="C:GINS complex"/>
    <property type="evidence" value="ECO:0007669"/>
    <property type="project" value="UniProtKB-UniRule"/>
</dbReference>
<dbReference type="GO" id="GO:0006261">
    <property type="term" value="P:DNA-templated DNA replication"/>
    <property type="evidence" value="ECO:0007669"/>
    <property type="project" value="InterPro"/>
</dbReference>
<dbReference type="PIRSF" id="PIRSF007764">
    <property type="entry name" value="Sld5"/>
    <property type="match status" value="1"/>
</dbReference>
<protein>
    <recommendedName>
        <fullName evidence="3 6">DNA replication complex GINS protein SLD5</fullName>
    </recommendedName>
</protein>
<dbReference type="PANTHER" id="PTHR21206:SF0">
    <property type="entry name" value="DNA REPLICATION COMPLEX GINS PROTEIN SLD5"/>
    <property type="match status" value="1"/>
</dbReference>
<evidence type="ECO:0000256" key="1">
    <source>
        <dbReference type="ARBA" id="ARBA00004123"/>
    </source>
</evidence>
<dbReference type="SUPFAM" id="SSF160059">
    <property type="entry name" value="PriA/YqbF domain"/>
    <property type="match status" value="1"/>
</dbReference>
<dbReference type="InterPro" id="IPR021151">
    <property type="entry name" value="GINS_A"/>
</dbReference>
<dbReference type="AlphaFoldDB" id="A0A165IGB6"/>
<evidence type="ECO:0000256" key="7">
    <source>
        <dbReference type="SAM" id="MobiDB-lite"/>
    </source>
</evidence>
<gene>
    <name evidence="10" type="ORF">CALCODRAFT_429148</name>
</gene>
<dbReference type="PANTHER" id="PTHR21206">
    <property type="entry name" value="SLD5 PROTEIN"/>
    <property type="match status" value="1"/>
</dbReference>
<keyword evidence="4 6" id="KW-0235">DNA replication</keyword>
<reference evidence="10 11" key="1">
    <citation type="journal article" date="2016" name="Mol. Biol. Evol.">
        <title>Comparative Genomics of Early-Diverging Mushroom-Forming Fungi Provides Insights into the Origins of Lignocellulose Decay Capabilities.</title>
        <authorList>
            <person name="Nagy L.G."/>
            <person name="Riley R."/>
            <person name="Tritt A."/>
            <person name="Adam C."/>
            <person name="Daum C."/>
            <person name="Floudas D."/>
            <person name="Sun H."/>
            <person name="Yadav J.S."/>
            <person name="Pangilinan J."/>
            <person name="Larsson K.H."/>
            <person name="Matsuura K."/>
            <person name="Barry K."/>
            <person name="Labutti K."/>
            <person name="Kuo R."/>
            <person name="Ohm R.A."/>
            <person name="Bhattacharya S.S."/>
            <person name="Shirouzu T."/>
            <person name="Yoshinaga Y."/>
            <person name="Martin F.M."/>
            <person name="Grigoriev I.V."/>
            <person name="Hibbett D.S."/>
        </authorList>
    </citation>
    <scope>NUCLEOTIDE SEQUENCE [LARGE SCALE GENOMIC DNA]</scope>
    <source>
        <strain evidence="10 11">HHB12733</strain>
    </source>
</reference>
<dbReference type="InterPro" id="IPR031633">
    <property type="entry name" value="SLD5_C"/>
</dbReference>
<evidence type="ECO:0000259" key="8">
    <source>
        <dbReference type="Pfam" id="PF05916"/>
    </source>
</evidence>
<dbReference type="CDD" id="cd11711">
    <property type="entry name" value="GINS_A_Sld5"/>
    <property type="match status" value="1"/>
</dbReference>
<dbReference type="SUPFAM" id="SSF158573">
    <property type="entry name" value="GINS helical bundle-like"/>
    <property type="match status" value="1"/>
</dbReference>
<keyword evidence="5 6" id="KW-0539">Nucleus</keyword>
<organism evidence="10 11">
    <name type="scientific">Calocera cornea HHB12733</name>
    <dbReference type="NCBI Taxonomy" id="1353952"/>
    <lineage>
        <taxon>Eukaryota</taxon>
        <taxon>Fungi</taxon>
        <taxon>Dikarya</taxon>
        <taxon>Basidiomycota</taxon>
        <taxon>Agaricomycotina</taxon>
        <taxon>Dacrymycetes</taxon>
        <taxon>Dacrymycetales</taxon>
        <taxon>Dacrymycetaceae</taxon>
        <taxon>Calocera</taxon>
    </lineage>
</organism>
<dbReference type="STRING" id="1353952.A0A165IGB6"/>
<keyword evidence="11" id="KW-1185">Reference proteome</keyword>
<proteinExistence type="inferred from homology"/>
<dbReference type="Pfam" id="PF05916">
    <property type="entry name" value="Sld5"/>
    <property type="match status" value="1"/>
</dbReference>
<sequence length="246" mass="27093">MSDWPTLPGGSWSNGHSHLPSPSPEPAAADADADADADELALDAERADAVTLLVRAWTGERCAPDVRAFEGELVGRIMGYLDAQAKLIGVLKVDGASEEDHEKIGLVQMEMDRVGWLLRSYIATRQEKLIRYAPYINATPAMQTRLSVAEQTLVESYQQIFEESLIRDVVGNLPEELQALDEVLPDGRSMVSQPDLDKAVFIRAKQDCGPVLMPDGSSLEIKKRGIHLISYRVVEQLVLRGEVELT</sequence>
<comment type="subcellular location">
    <subcellularLocation>
        <location evidence="1 6">Nucleus</location>
    </subcellularLocation>
</comment>
<evidence type="ECO:0000256" key="3">
    <source>
        <dbReference type="ARBA" id="ARBA00014804"/>
    </source>
</evidence>
<accession>A0A165IGB6</accession>
<dbReference type="CDD" id="cd21692">
    <property type="entry name" value="GINS_B_Sld5"/>
    <property type="match status" value="1"/>
</dbReference>
<dbReference type="FunCoup" id="A0A165IGB6">
    <property type="interactions" value="471"/>
</dbReference>
<dbReference type="InterPro" id="IPR038749">
    <property type="entry name" value="Sld5_GINS_A"/>
</dbReference>
<comment type="function">
    <text evidence="6">The GINS complex plays an essential role in the initiation of DNA replication.</text>
</comment>
<dbReference type="InParanoid" id="A0A165IGB6"/>
<evidence type="ECO:0000259" key="9">
    <source>
        <dbReference type="Pfam" id="PF16922"/>
    </source>
</evidence>
<dbReference type="InterPro" id="IPR008591">
    <property type="entry name" value="GINS_Sld5"/>
</dbReference>
<feature type="domain" description="GINS subunit" evidence="8">
    <location>
        <begin position="104"/>
        <end position="163"/>
    </location>
</feature>
<dbReference type="Pfam" id="PF16922">
    <property type="entry name" value="SLD5_C"/>
    <property type="match status" value="1"/>
</dbReference>
<evidence type="ECO:0000256" key="2">
    <source>
        <dbReference type="ARBA" id="ARBA00008187"/>
    </source>
</evidence>
<feature type="domain" description="DNA replication complex GINS protein SLD5 C-terminal" evidence="9">
    <location>
        <begin position="194"/>
        <end position="245"/>
    </location>
</feature>
<dbReference type="OrthoDB" id="338231at2759"/>
<evidence type="ECO:0000256" key="6">
    <source>
        <dbReference type="PIRNR" id="PIRNR007764"/>
    </source>
</evidence>
<feature type="region of interest" description="Disordered" evidence="7">
    <location>
        <begin position="1"/>
        <end position="37"/>
    </location>
</feature>
<evidence type="ECO:0000313" key="11">
    <source>
        <dbReference type="Proteomes" id="UP000076842"/>
    </source>
</evidence>
<evidence type="ECO:0000256" key="4">
    <source>
        <dbReference type="ARBA" id="ARBA00022705"/>
    </source>
</evidence>
<evidence type="ECO:0000313" key="10">
    <source>
        <dbReference type="EMBL" id="KZT60536.1"/>
    </source>
</evidence>
<dbReference type="Proteomes" id="UP000076842">
    <property type="component" value="Unassembled WGS sequence"/>
</dbReference>
<comment type="similarity">
    <text evidence="2 6">Belongs to the GINS4/SLD5 family.</text>
</comment>
<dbReference type="EMBL" id="KV423930">
    <property type="protein sequence ID" value="KZT60536.1"/>
    <property type="molecule type" value="Genomic_DNA"/>
</dbReference>
<evidence type="ECO:0000256" key="5">
    <source>
        <dbReference type="ARBA" id="ARBA00023242"/>
    </source>
</evidence>
<dbReference type="Gene3D" id="1.20.58.1030">
    <property type="match status" value="1"/>
</dbReference>
<name>A0A165IGB6_9BASI</name>
<dbReference type="GO" id="GO:0000727">
    <property type="term" value="P:double-strand break repair via break-induced replication"/>
    <property type="evidence" value="ECO:0007669"/>
    <property type="project" value="TreeGrafter"/>
</dbReference>